<keyword evidence="2" id="KW-1185">Reference proteome</keyword>
<dbReference type="InterPro" id="IPR010985">
    <property type="entry name" value="Ribbon_hlx_hlx"/>
</dbReference>
<evidence type="ECO:0000313" key="1">
    <source>
        <dbReference type="EMBL" id="MFF4526955.1"/>
    </source>
</evidence>
<organism evidence="1 2">
    <name type="scientific">Streptomyces bluensis</name>
    <dbReference type="NCBI Taxonomy" id="33897"/>
    <lineage>
        <taxon>Bacteria</taxon>
        <taxon>Bacillati</taxon>
        <taxon>Actinomycetota</taxon>
        <taxon>Actinomycetes</taxon>
        <taxon>Kitasatosporales</taxon>
        <taxon>Streptomycetaceae</taxon>
        <taxon>Streptomyces</taxon>
    </lineage>
</organism>
<reference evidence="1 2" key="1">
    <citation type="submission" date="2024-10" db="EMBL/GenBank/DDBJ databases">
        <title>The Natural Products Discovery Center: Release of the First 8490 Sequenced Strains for Exploring Actinobacteria Biosynthetic Diversity.</title>
        <authorList>
            <person name="Kalkreuter E."/>
            <person name="Kautsar S.A."/>
            <person name="Yang D."/>
            <person name="Bader C.D."/>
            <person name="Teijaro C.N."/>
            <person name="Fluegel L."/>
            <person name="Davis C.M."/>
            <person name="Simpson J.R."/>
            <person name="Lauterbach L."/>
            <person name="Steele A.D."/>
            <person name="Gui C."/>
            <person name="Meng S."/>
            <person name="Li G."/>
            <person name="Viehrig K."/>
            <person name="Ye F."/>
            <person name="Su P."/>
            <person name="Kiefer A.F."/>
            <person name="Nichols A."/>
            <person name="Cepeda A.J."/>
            <person name="Yan W."/>
            <person name="Fan B."/>
            <person name="Jiang Y."/>
            <person name="Adhikari A."/>
            <person name="Zheng C.-J."/>
            <person name="Schuster L."/>
            <person name="Cowan T.M."/>
            <person name="Smanski M.J."/>
            <person name="Chevrette M.G."/>
            <person name="De Carvalho L.P.S."/>
            <person name="Shen B."/>
        </authorList>
    </citation>
    <scope>NUCLEOTIDE SEQUENCE [LARGE SCALE GENOMIC DNA]</scope>
    <source>
        <strain evidence="1 2">NPDC001390</strain>
    </source>
</reference>
<dbReference type="SUPFAM" id="SSF47598">
    <property type="entry name" value="Ribbon-helix-helix"/>
    <property type="match status" value="1"/>
</dbReference>
<comment type="caution">
    <text evidence="1">The sequence shown here is derived from an EMBL/GenBank/DDBJ whole genome shotgun (WGS) entry which is preliminary data.</text>
</comment>
<sequence length="62" mass="6741">MARPKTGETPIRNVRVPDGVWNAVKAKAKAEGRTITDVVVTALHRYASTPASQVKEPPSEQE</sequence>
<proteinExistence type="predicted"/>
<gene>
    <name evidence="1" type="ORF">ACFY1D_36920</name>
</gene>
<evidence type="ECO:0000313" key="2">
    <source>
        <dbReference type="Proteomes" id="UP001602058"/>
    </source>
</evidence>
<name>A0ABW6UXZ9_9ACTN</name>
<dbReference type="EMBL" id="JBIAWJ010000031">
    <property type="protein sequence ID" value="MFF4526955.1"/>
    <property type="molecule type" value="Genomic_DNA"/>
</dbReference>
<protein>
    <recommendedName>
        <fullName evidence="3">CopG family transcriptional regulator</fullName>
    </recommendedName>
</protein>
<dbReference type="RefSeq" id="WP_351086284.1">
    <property type="nucleotide sequence ID" value="NZ_JBEOZG010000037.1"/>
</dbReference>
<evidence type="ECO:0008006" key="3">
    <source>
        <dbReference type="Google" id="ProtNLM"/>
    </source>
</evidence>
<accession>A0ABW6UXZ9</accession>
<dbReference type="Proteomes" id="UP001602058">
    <property type="component" value="Unassembled WGS sequence"/>
</dbReference>